<comment type="caution">
    <text evidence="8">The sequence shown here is derived from an EMBL/GenBank/DDBJ whole genome shotgun (WGS) entry which is preliminary data.</text>
</comment>
<organism evidence="8 9">
    <name type="scientific">Monosporascus ibericus</name>
    <dbReference type="NCBI Taxonomy" id="155417"/>
    <lineage>
        <taxon>Eukaryota</taxon>
        <taxon>Fungi</taxon>
        <taxon>Dikarya</taxon>
        <taxon>Ascomycota</taxon>
        <taxon>Pezizomycotina</taxon>
        <taxon>Sordariomycetes</taxon>
        <taxon>Xylariomycetidae</taxon>
        <taxon>Xylariales</taxon>
        <taxon>Xylariales incertae sedis</taxon>
        <taxon>Monosporascus</taxon>
    </lineage>
</organism>
<comment type="similarity">
    <text evidence="5">Belongs to the SAT4 family.</text>
</comment>
<dbReference type="PANTHER" id="PTHR33048">
    <property type="entry name" value="PTH11-LIKE INTEGRAL MEMBRANE PROTEIN (AFU_ORTHOLOGUE AFUA_5G11245)"/>
    <property type="match status" value="1"/>
</dbReference>
<protein>
    <recommendedName>
        <fullName evidence="7">Rhodopsin domain-containing protein</fullName>
    </recommendedName>
</protein>
<keyword evidence="9" id="KW-1185">Reference proteome</keyword>
<evidence type="ECO:0000256" key="6">
    <source>
        <dbReference type="SAM" id="Phobius"/>
    </source>
</evidence>
<evidence type="ECO:0000256" key="5">
    <source>
        <dbReference type="ARBA" id="ARBA00038359"/>
    </source>
</evidence>
<sequence length="337" mass="38185">MTGSSDSFNSLSPDRQRELLDGPAAHPPLGLMPNFDNPPHRNHLAFAVTTTGLALSSFMVLLWLVSKLFYQKKVHIGDVFIFAGFGVFVGYNYCLYYWINLTGMYVHTWDIRLRTMPNFLYVRVITRIYSRNITDESQNIYVGSNLYGSMLMSIKIGILMEWARIFVPTGVRNTFWWTCYATLVANVLFYVSAKFVTNFTCIPREKIWHRELEGHCINERAATFASTIVNCVSDLVILAVPHSIIWRLNMSRARKIGVAGIFAVGIFGCVAAVFRVLTCAKYYRSTDFAYDLSPVKVAGLRSPSIVGKVVDQHIQERQCGRVKVVSDSKEECKLVRA</sequence>
<evidence type="ECO:0000256" key="3">
    <source>
        <dbReference type="ARBA" id="ARBA00022989"/>
    </source>
</evidence>
<feature type="transmembrane region" description="Helical" evidence="6">
    <location>
        <begin position="175"/>
        <end position="196"/>
    </location>
</feature>
<gene>
    <name evidence="8" type="ORF">DL764_000031</name>
</gene>
<dbReference type="Proteomes" id="UP000293360">
    <property type="component" value="Unassembled WGS sequence"/>
</dbReference>
<name>A0A4Q4TX93_9PEZI</name>
<feature type="transmembrane region" description="Helical" evidence="6">
    <location>
        <begin position="44"/>
        <end position="65"/>
    </location>
</feature>
<dbReference type="PANTHER" id="PTHR33048:SF47">
    <property type="entry name" value="INTEGRAL MEMBRANE PROTEIN-RELATED"/>
    <property type="match status" value="1"/>
</dbReference>
<reference evidence="8 9" key="1">
    <citation type="submission" date="2018-06" db="EMBL/GenBank/DDBJ databases">
        <title>Complete Genomes of Monosporascus.</title>
        <authorList>
            <person name="Robinson A.J."/>
            <person name="Natvig D.O."/>
        </authorList>
    </citation>
    <scope>NUCLEOTIDE SEQUENCE [LARGE SCALE GENOMIC DNA]</scope>
    <source>
        <strain evidence="8 9">CBS 110550</strain>
    </source>
</reference>
<dbReference type="GO" id="GO:0016020">
    <property type="term" value="C:membrane"/>
    <property type="evidence" value="ECO:0007669"/>
    <property type="project" value="UniProtKB-SubCell"/>
</dbReference>
<comment type="subcellular location">
    <subcellularLocation>
        <location evidence="1">Membrane</location>
        <topology evidence="1">Multi-pass membrane protein</topology>
    </subcellularLocation>
</comment>
<accession>A0A4Q4TX93</accession>
<dbReference type="EMBL" id="QJNU01000001">
    <property type="protein sequence ID" value="RYP11508.1"/>
    <property type="molecule type" value="Genomic_DNA"/>
</dbReference>
<keyword evidence="4 6" id="KW-0472">Membrane</keyword>
<dbReference type="InterPro" id="IPR052337">
    <property type="entry name" value="SAT4-like"/>
</dbReference>
<evidence type="ECO:0000313" key="8">
    <source>
        <dbReference type="EMBL" id="RYP11508.1"/>
    </source>
</evidence>
<evidence type="ECO:0000256" key="1">
    <source>
        <dbReference type="ARBA" id="ARBA00004141"/>
    </source>
</evidence>
<feature type="domain" description="Rhodopsin" evidence="7">
    <location>
        <begin position="64"/>
        <end position="294"/>
    </location>
</feature>
<keyword evidence="2 6" id="KW-0812">Transmembrane</keyword>
<feature type="transmembrane region" description="Helical" evidence="6">
    <location>
        <begin position="256"/>
        <end position="277"/>
    </location>
</feature>
<evidence type="ECO:0000313" key="9">
    <source>
        <dbReference type="Proteomes" id="UP000293360"/>
    </source>
</evidence>
<dbReference type="STRING" id="155417.A0A4Q4TX93"/>
<keyword evidence="3 6" id="KW-1133">Transmembrane helix</keyword>
<dbReference type="Pfam" id="PF20684">
    <property type="entry name" value="Fung_rhodopsin"/>
    <property type="match status" value="1"/>
</dbReference>
<dbReference type="OrthoDB" id="2496787at2759"/>
<evidence type="ECO:0000256" key="2">
    <source>
        <dbReference type="ARBA" id="ARBA00022692"/>
    </source>
</evidence>
<dbReference type="AlphaFoldDB" id="A0A4Q4TX93"/>
<proteinExistence type="inferred from homology"/>
<evidence type="ECO:0000259" key="7">
    <source>
        <dbReference type="Pfam" id="PF20684"/>
    </source>
</evidence>
<evidence type="ECO:0000256" key="4">
    <source>
        <dbReference type="ARBA" id="ARBA00023136"/>
    </source>
</evidence>
<feature type="transmembrane region" description="Helical" evidence="6">
    <location>
        <begin position="77"/>
        <end position="99"/>
    </location>
</feature>
<dbReference type="InterPro" id="IPR049326">
    <property type="entry name" value="Rhodopsin_dom_fungi"/>
</dbReference>